<proteinExistence type="predicted"/>
<keyword evidence="2" id="KW-1185">Reference proteome</keyword>
<comment type="caution">
    <text evidence="1">The sequence shown here is derived from an EMBL/GenBank/DDBJ whole genome shotgun (WGS) entry which is preliminary data.</text>
</comment>
<reference evidence="1 2" key="1">
    <citation type="journal article" date="2018" name="G3 (Bethesda)">
        <title>A High-Quality Reference Genome for the Invasive Mosquitofish Gambusia affinis Using a Chicago Library.</title>
        <authorList>
            <person name="Hoffberg S.L."/>
            <person name="Troendle N.J."/>
            <person name="Glenn T.C."/>
            <person name="Mahmud O."/>
            <person name="Louha S."/>
            <person name="Chalopin D."/>
            <person name="Bennetzen J.L."/>
            <person name="Mauricio R."/>
        </authorList>
    </citation>
    <scope>NUCLEOTIDE SEQUENCE [LARGE SCALE GENOMIC DNA]</scope>
    <source>
        <strain evidence="1">NE01/NJP1002.9</strain>
        <tissue evidence="1">Muscle</tissue>
    </source>
</reference>
<dbReference type="PANTHER" id="PTHR31239">
    <property type="entry name" value="NICOLIN 1"/>
    <property type="match status" value="1"/>
</dbReference>
<protein>
    <recommendedName>
        <fullName evidence="3">Nicolin-1</fullName>
    </recommendedName>
</protein>
<dbReference type="Proteomes" id="UP000250572">
    <property type="component" value="Unassembled WGS sequence"/>
</dbReference>
<dbReference type="PANTHER" id="PTHR31239:SF2">
    <property type="entry name" value="NICOLIN-1"/>
    <property type="match status" value="1"/>
</dbReference>
<sequence>MLVEADQVVSVRLILRQPSSAWLTFSLEEIKIFPHTEPEPQKEVSDWLSDLILVDQLPEVEVRAPSQTGLPDPHTVSSSIQQMWALTEIMQTNQTTASIGRFDVSPSSAVQLQVDGCYDINLLALT</sequence>
<dbReference type="EMBL" id="NHOQ01002138">
    <property type="protein sequence ID" value="PWA19404.1"/>
    <property type="molecule type" value="Genomic_DNA"/>
</dbReference>
<evidence type="ECO:0000313" key="2">
    <source>
        <dbReference type="Proteomes" id="UP000250572"/>
    </source>
</evidence>
<organism evidence="1 2">
    <name type="scientific">Gambusia affinis</name>
    <name type="common">Western mosquitofish</name>
    <name type="synonym">Heterandria affinis</name>
    <dbReference type="NCBI Taxonomy" id="33528"/>
    <lineage>
        <taxon>Eukaryota</taxon>
        <taxon>Metazoa</taxon>
        <taxon>Chordata</taxon>
        <taxon>Craniata</taxon>
        <taxon>Vertebrata</taxon>
        <taxon>Euteleostomi</taxon>
        <taxon>Actinopterygii</taxon>
        <taxon>Neopterygii</taxon>
        <taxon>Teleostei</taxon>
        <taxon>Neoteleostei</taxon>
        <taxon>Acanthomorphata</taxon>
        <taxon>Ovalentaria</taxon>
        <taxon>Atherinomorphae</taxon>
        <taxon>Cyprinodontiformes</taxon>
        <taxon>Poeciliidae</taxon>
        <taxon>Poeciliinae</taxon>
        <taxon>Gambusia</taxon>
    </lineage>
</organism>
<dbReference type="GO" id="GO:0005654">
    <property type="term" value="C:nucleoplasm"/>
    <property type="evidence" value="ECO:0007669"/>
    <property type="project" value="TreeGrafter"/>
</dbReference>
<name>A0A315V9M6_GAMAF</name>
<evidence type="ECO:0000313" key="1">
    <source>
        <dbReference type="EMBL" id="PWA19404.1"/>
    </source>
</evidence>
<gene>
    <name evidence="1" type="ORF">CCH79_00020900</name>
</gene>
<dbReference type="InterPro" id="IPR040235">
    <property type="entry name" value="Nicolin-1"/>
</dbReference>
<accession>A0A315V9M6</accession>
<evidence type="ECO:0008006" key="3">
    <source>
        <dbReference type="Google" id="ProtNLM"/>
    </source>
</evidence>
<dbReference type="AlphaFoldDB" id="A0A315V9M6"/>